<keyword evidence="11" id="KW-1185">Reference proteome</keyword>
<reference evidence="10" key="2">
    <citation type="submission" date="2021-02" db="UniProtKB">
        <authorList>
            <consortium name="EnsemblMetazoa"/>
        </authorList>
    </citation>
    <scope>IDENTIFICATION</scope>
    <source>
        <strain evidence="10">JHB</strain>
    </source>
</reference>
<dbReference type="Pfam" id="PF04130">
    <property type="entry name" value="GCP_C_terminal"/>
    <property type="match status" value="1"/>
</dbReference>
<keyword evidence="3 5" id="KW-0493">Microtubule</keyword>
<feature type="domain" description="Gamma tubulin complex component protein N-terminal" evidence="8">
    <location>
        <begin position="291"/>
        <end position="511"/>
    </location>
</feature>
<dbReference type="STRING" id="7176.B0WK73"/>
<dbReference type="VEuPathDB" id="VectorBase:CPIJ006732"/>
<feature type="domain" description="Gamma tubulin complex component C-terminal" evidence="7">
    <location>
        <begin position="722"/>
        <end position="1006"/>
    </location>
</feature>
<evidence type="ECO:0000313" key="9">
    <source>
        <dbReference type="EMBL" id="EDS29647.1"/>
    </source>
</evidence>
<dbReference type="EMBL" id="DS231968">
    <property type="protein sequence ID" value="EDS29647.1"/>
    <property type="molecule type" value="Genomic_DNA"/>
</dbReference>
<comment type="subcellular location">
    <subcellularLocation>
        <location evidence="5">Cytoplasm</location>
        <location evidence="5">Cytoskeleton</location>
        <location evidence="5">Microtubule organizing center</location>
    </subcellularLocation>
</comment>
<evidence type="ECO:0000259" key="7">
    <source>
        <dbReference type="Pfam" id="PF04130"/>
    </source>
</evidence>
<evidence type="ECO:0000256" key="6">
    <source>
        <dbReference type="SAM" id="MobiDB-lite"/>
    </source>
</evidence>
<dbReference type="Proteomes" id="UP000002320">
    <property type="component" value="Unassembled WGS sequence"/>
</dbReference>
<dbReference type="InterPro" id="IPR059169">
    <property type="entry name" value="GCP5_N_ext"/>
</dbReference>
<evidence type="ECO:0000313" key="10">
    <source>
        <dbReference type="EnsemblMetazoa" id="CPIJ006732-PA"/>
    </source>
</evidence>
<name>B0WK73_CULQU</name>
<evidence type="ECO:0000256" key="1">
    <source>
        <dbReference type="ARBA" id="ARBA00010337"/>
    </source>
</evidence>
<dbReference type="CDD" id="cd22572">
    <property type="entry name" value="GCP5_NTD"/>
    <property type="match status" value="1"/>
</dbReference>
<dbReference type="FunCoup" id="B0WK73">
    <property type="interactions" value="366"/>
</dbReference>
<dbReference type="GO" id="GO:0043015">
    <property type="term" value="F:gamma-tubulin binding"/>
    <property type="evidence" value="ECO:0007669"/>
    <property type="project" value="InterPro"/>
</dbReference>
<dbReference type="InterPro" id="IPR041470">
    <property type="entry name" value="GCP_N"/>
</dbReference>
<dbReference type="OMA" id="RTNQFEV"/>
<dbReference type="AlphaFoldDB" id="B0WK73"/>
<proteinExistence type="inferred from homology"/>
<dbReference type="InterPro" id="IPR040457">
    <property type="entry name" value="GCP_C"/>
</dbReference>
<dbReference type="GO" id="GO:0051321">
    <property type="term" value="P:meiotic cell cycle"/>
    <property type="evidence" value="ECO:0007669"/>
    <property type="project" value="TreeGrafter"/>
</dbReference>
<evidence type="ECO:0000259" key="8">
    <source>
        <dbReference type="Pfam" id="PF17681"/>
    </source>
</evidence>
<dbReference type="GO" id="GO:0007020">
    <property type="term" value="P:microtubule nucleation"/>
    <property type="evidence" value="ECO:0007669"/>
    <property type="project" value="InterPro"/>
</dbReference>
<feature type="region of interest" description="Disordered" evidence="6">
    <location>
        <begin position="161"/>
        <end position="197"/>
    </location>
</feature>
<feature type="compositionally biased region" description="Acidic residues" evidence="6">
    <location>
        <begin position="169"/>
        <end position="189"/>
    </location>
</feature>
<keyword evidence="2 5" id="KW-0963">Cytoplasm</keyword>
<protein>
    <recommendedName>
        <fullName evidence="5">Gamma-tubulin complex component</fullName>
    </recommendedName>
</protein>
<dbReference type="Gene3D" id="1.20.120.1900">
    <property type="entry name" value="Gamma-tubulin complex, C-terminal domain"/>
    <property type="match status" value="1"/>
</dbReference>
<accession>B0WK73</accession>
<dbReference type="GO" id="GO:0051011">
    <property type="term" value="F:microtubule minus-end binding"/>
    <property type="evidence" value="ECO:0007669"/>
    <property type="project" value="TreeGrafter"/>
</dbReference>
<dbReference type="GO" id="GO:0005874">
    <property type="term" value="C:microtubule"/>
    <property type="evidence" value="ECO:0007669"/>
    <property type="project" value="UniProtKB-KW"/>
</dbReference>
<dbReference type="InParanoid" id="B0WK73"/>
<dbReference type="OrthoDB" id="66546at2759"/>
<organism>
    <name type="scientific">Culex quinquefasciatus</name>
    <name type="common">Southern house mosquito</name>
    <name type="synonym">Culex pungens</name>
    <dbReference type="NCBI Taxonomy" id="7176"/>
    <lineage>
        <taxon>Eukaryota</taxon>
        <taxon>Metazoa</taxon>
        <taxon>Ecdysozoa</taxon>
        <taxon>Arthropoda</taxon>
        <taxon>Hexapoda</taxon>
        <taxon>Insecta</taxon>
        <taxon>Pterygota</taxon>
        <taxon>Neoptera</taxon>
        <taxon>Endopterygota</taxon>
        <taxon>Diptera</taxon>
        <taxon>Nematocera</taxon>
        <taxon>Culicoidea</taxon>
        <taxon>Culicidae</taxon>
        <taxon>Culicinae</taxon>
        <taxon>Culicini</taxon>
        <taxon>Culex</taxon>
        <taxon>Culex</taxon>
    </lineage>
</organism>
<reference evidence="9" key="1">
    <citation type="submission" date="2007-03" db="EMBL/GenBank/DDBJ databases">
        <title>Annotation of Culex pipiens quinquefasciatus.</title>
        <authorList>
            <consortium name="The Broad Institute Genome Sequencing Platform"/>
            <person name="Atkinson P.W."/>
            <person name="Hemingway J."/>
            <person name="Christensen B.M."/>
            <person name="Higgs S."/>
            <person name="Kodira C."/>
            <person name="Hannick L."/>
            <person name="Megy K."/>
            <person name="O'Leary S."/>
            <person name="Pearson M."/>
            <person name="Haas B.J."/>
            <person name="Mauceli E."/>
            <person name="Wortman J.R."/>
            <person name="Lee N.H."/>
            <person name="Guigo R."/>
            <person name="Stanke M."/>
            <person name="Alvarado L."/>
            <person name="Amedeo P."/>
            <person name="Antoine C.H."/>
            <person name="Arensburger P."/>
            <person name="Bidwell S.L."/>
            <person name="Crawford M."/>
            <person name="Camaro F."/>
            <person name="Devon K."/>
            <person name="Engels R."/>
            <person name="Hammond M."/>
            <person name="Howarth C."/>
            <person name="Koehrsen M."/>
            <person name="Lawson D."/>
            <person name="Montgomery P."/>
            <person name="Nene V."/>
            <person name="Nusbaum C."/>
            <person name="Puiu D."/>
            <person name="Romero-Severson J."/>
            <person name="Severson D.W."/>
            <person name="Shumway M."/>
            <person name="Sisk P."/>
            <person name="Stolte C."/>
            <person name="Zeng Q."/>
            <person name="Eisenstadt E."/>
            <person name="Fraser-Liggett C."/>
            <person name="Strausberg R."/>
            <person name="Galagan J."/>
            <person name="Birren B."/>
            <person name="Collins F.H."/>
        </authorList>
    </citation>
    <scope>NUCLEOTIDE SEQUENCE [LARGE SCALE GENOMIC DNA]</scope>
    <source>
        <strain evidence="9">JHB</strain>
    </source>
</reference>
<dbReference type="InterPro" id="IPR042241">
    <property type="entry name" value="GCP_C_sf"/>
</dbReference>
<dbReference type="VEuPathDB" id="VectorBase:CQUJHB006405"/>
<dbReference type="GO" id="GO:0000922">
    <property type="term" value="C:spindle pole"/>
    <property type="evidence" value="ECO:0007669"/>
    <property type="project" value="InterPro"/>
</dbReference>
<dbReference type="GO" id="GO:0031122">
    <property type="term" value="P:cytoplasmic microtubule organization"/>
    <property type="evidence" value="ECO:0007669"/>
    <property type="project" value="TreeGrafter"/>
</dbReference>
<evidence type="ECO:0000256" key="4">
    <source>
        <dbReference type="ARBA" id="ARBA00023212"/>
    </source>
</evidence>
<evidence type="ECO:0000256" key="5">
    <source>
        <dbReference type="RuleBase" id="RU363050"/>
    </source>
</evidence>
<evidence type="ECO:0000313" key="11">
    <source>
        <dbReference type="Proteomes" id="UP000002320"/>
    </source>
</evidence>
<sequence>MSQAYEEREGYIQLLIPELIQQLTGFDETEENFTLCHQFAVATIRNHRFLSVNSHEIRRRADGLMQNLRISNLERVADQFRGLFEAFVVEPACADHYVHDIQWSVLLFLMTVAHNPVGALKERVRRGSPVAMLEAGSGSEVDAVEDDERRELVEELREDDIEVGGGREVEDDSELSEWTDSEGEEEGEGEQVVPEVVEESKVEAKEVVIYTRVESPKRDLGYESFDASGSEDWLKENVQSNWWQNPKAKAEVNSSHEGASFCDYWSQTILKASHSFIKPDPVSTVSEYCLIREILWMFTNPANCKFFRIDDDQVWINPNVSLSSTTERGLHTFLLNFTEHMTIVYRLRNFCQKVANTSSKPIPAPYSFECYASGVRDFLKNLETTVVDLEKQAIAQQPDRIFTIITLFHDLEPQFQLLKNLNDIHRYSVLDWTKFPAHIAVAHLLSGLFRSVKLSGNLAKSNLAFSLLLSTLKGYMNIIDMWWTEGRLDDWREEFLVEKTYSEADGTSVTGYRARLFSKCKKRSFYVSAAISEVIETDAIIQLLMHHSLEAGYTLNILSCLDRISDLRSGCAWEEGMLYVGFLERSWTCSTGPDVEEKVKRCAFEARRRETADTVSASKLQNLRNQIREICDDELLMMALDSSLQLACADDDEEECQLPSAPSPNCLTNAHSLYTRLNSISGQLMLPLEHVLFGAIKNLMETKRQAANHFVTTIYKEEFLVLHHLKNVRKVLLLEASDLMYYFYNDLFRRIEAGESWANPYLLTIQLNDILASRFNDMTSLFTIEIVPKHKAEPTTVLDAIDKLRILYDPGNDLSNMINEEAMASYNCLFRFLLKVKWALCTLESLRFPECYKRRPPYEEPCVLDLNLKRLSMLKFWMIFSVQCIHSHLMTHVLQSLGMQLDERLEAADNLNEMIAVHRSYIGTIYDHSFQTDDSKPFREGVIRLLNLVHIVRDEWNSNVLYVEMDARGDIEDNSMIGDFIANAQVGMLETTYCKCHQQLAELLNREVYAKRKMHPQATSHVPKSSSSNPPKRITLVLTNAIQTTNQPIRNC</sequence>
<dbReference type="HOGENOM" id="CLU_011574_0_0_1"/>
<dbReference type="PANTHER" id="PTHR19302">
    <property type="entry name" value="GAMMA TUBULIN COMPLEX PROTEIN"/>
    <property type="match status" value="1"/>
</dbReference>
<comment type="similarity">
    <text evidence="1 5">Belongs to the TUBGCP family.</text>
</comment>
<dbReference type="KEGG" id="cqu:CpipJ_CPIJ006732"/>
<evidence type="ECO:0000256" key="3">
    <source>
        <dbReference type="ARBA" id="ARBA00022701"/>
    </source>
</evidence>
<dbReference type="Pfam" id="PF17681">
    <property type="entry name" value="GCP_N_terminal"/>
    <property type="match status" value="1"/>
</dbReference>
<dbReference type="PANTHER" id="PTHR19302:SF33">
    <property type="entry name" value="GAMMA-TUBULIN COMPLEX COMPONENT 5"/>
    <property type="match status" value="1"/>
</dbReference>
<dbReference type="GO" id="GO:0000930">
    <property type="term" value="C:gamma-tubulin complex"/>
    <property type="evidence" value="ECO:0007669"/>
    <property type="project" value="TreeGrafter"/>
</dbReference>
<evidence type="ECO:0000256" key="2">
    <source>
        <dbReference type="ARBA" id="ARBA00022490"/>
    </source>
</evidence>
<dbReference type="eggNOG" id="KOG4344">
    <property type="taxonomic scope" value="Eukaryota"/>
</dbReference>
<dbReference type="EnsemblMetazoa" id="CPIJ006732-RA">
    <property type="protein sequence ID" value="CPIJ006732-PA"/>
    <property type="gene ID" value="CPIJ006732"/>
</dbReference>
<gene>
    <name evidence="10" type="primary">6039504</name>
    <name evidence="9" type="ORF">CpipJ_CPIJ006732</name>
</gene>
<dbReference type="GO" id="GO:0000278">
    <property type="term" value="P:mitotic cell cycle"/>
    <property type="evidence" value="ECO:0007669"/>
    <property type="project" value="TreeGrafter"/>
</dbReference>
<dbReference type="InterPro" id="IPR007259">
    <property type="entry name" value="GCP"/>
</dbReference>
<dbReference type="GO" id="GO:0051225">
    <property type="term" value="P:spindle assembly"/>
    <property type="evidence" value="ECO:0007669"/>
    <property type="project" value="TreeGrafter"/>
</dbReference>
<keyword evidence="4 5" id="KW-0206">Cytoskeleton</keyword>